<gene>
    <name evidence="5" type="ORF">LKE05_02320</name>
</gene>
<accession>A0AAE3DX43</accession>
<comment type="caution">
    <text evidence="5">The sequence shown here is derived from an EMBL/GenBank/DDBJ whole genome shotgun (WGS) entry which is preliminary data.</text>
</comment>
<dbReference type="InterPro" id="IPR018060">
    <property type="entry name" value="HTH_AraC"/>
</dbReference>
<dbReference type="CDD" id="cd06986">
    <property type="entry name" value="cupin_MmsR-like_N"/>
    <property type="match status" value="1"/>
</dbReference>
<name>A0AAE3DX43_9FIRM</name>
<dbReference type="AlphaFoldDB" id="A0AAE3DX43"/>
<proteinExistence type="predicted"/>
<evidence type="ECO:0000256" key="3">
    <source>
        <dbReference type="ARBA" id="ARBA00023163"/>
    </source>
</evidence>
<dbReference type="Gene3D" id="1.10.10.60">
    <property type="entry name" value="Homeodomain-like"/>
    <property type="match status" value="2"/>
</dbReference>
<dbReference type="InterPro" id="IPR003313">
    <property type="entry name" value="AraC-bd"/>
</dbReference>
<evidence type="ECO:0000259" key="4">
    <source>
        <dbReference type="PROSITE" id="PS01124"/>
    </source>
</evidence>
<evidence type="ECO:0000256" key="1">
    <source>
        <dbReference type="ARBA" id="ARBA00023015"/>
    </source>
</evidence>
<evidence type="ECO:0000313" key="5">
    <source>
        <dbReference type="EMBL" id="MCC2209627.1"/>
    </source>
</evidence>
<keyword evidence="2" id="KW-0238">DNA-binding</keyword>
<dbReference type="GO" id="GO:0043565">
    <property type="term" value="F:sequence-specific DNA binding"/>
    <property type="evidence" value="ECO:0007669"/>
    <property type="project" value="InterPro"/>
</dbReference>
<protein>
    <submittedName>
        <fullName evidence="5">AraC family transcriptional regulator</fullName>
    </submittedName>
</protein>
<dbReference type="SUPFAM" id="SSF46689">
    <property type="entry name" value="Homeodomain-like"/>
    <property type="match status" value="2"/>
</dbReference>
<reference evidence="5 6" key="1">
    <citation type="submission" date="2021-10" db="EMBL/GenBank/DDBJ databases">
        <title>Anaerobic single-cell dispensing facilitates the cultivation of human gut bacteria.</title>
        <authorList>
            <person name="Afrizal A."/>
        </authorList>
    </citation>
    <scope>NUCLEOTIDE SEQUENCE [LARGE SCALE GENOMIC DNA]</scope>
    <source>
        <strain evidence="5 6">CLA-AA-H232</strain>
    </source>
</reference>
<evidence type="ECO:0000313" key="6">
    <source>
        <dbReference type="Proteomes" id="UP001198242"/>
    </source>
</evidence>
<dbReference type="InterPro" id="IPR009057">
    <property type="entry name" value="Homeodomain-like_sf"/>
</dbReference>
<dbReference type="Proteomes" id="UP001198242">
    <property type="component" value="Unassembled WGS sequence"/>
</dbReference>
<dbReference type="PANTHER" id="PTHR43280">
    <property type="entry name" value="ARAC-FAMILY TRANSCRIPTIONAL REGULATOR"/>
    <property type="match status" value="1"/>
</dbReference>
<dbReference type="InterPro" id="IPR037923">
    <property type="entry name" value="HTH-like"/>
</dbReference>
<dbReference type="PROSITE" id="PS01124">
    <property type="entry name" value="HTH_ARAC_FAMILY_2"/>
    <property type="match status" value="1"/>
</dbReference>
<keyword evidence="3" id="KW-0804">Transcription</keyword>
<dbReference type="SUPFAM" id="SSF51215">
    <property type="entry name" value="Regulatory protein AraC"/>
    <property type="match status" value="1"/>
</dbReference>
<feature type="domain" description="HTH araC/xylS-type" evidence="4">
    <location>
        <begin position="170"/>
        <end position="268"/>
    </location>
</feature>
<dbReference type="Pfam" id="PF02311">
    <property type="entry name" value="AraC_binding"/>
    <property type="match status" value="1"/>
</dbReference>
<sequence length="278" mass="32270">MNCFINTYYAYTKFIPTDIYPVQYGEEQCNRNHSFGPCVRSNYLLHYVYSGKGIFQTENNTYHLHKGQMFLISPNQLTYYKADDSDPWLYRWIEFNGSMSQSILKSVGLNESTPIYTDDENNSVGNALCNIISSGEMCFELLMQKFWNFIYCLTDGEQINTVSNAEEYIQKAETFIKTNVHKKISVSDVAKYVGIDRSYLTRLFNEYKKTSPQNYIISLKMNTAALYLKNTNASVTETAQSVGYCDTHIFNRTFKKQFGVPPTTWRQKQIWEQSIIGK</sequence>
<evidence type="ECO:0000256" key="2">
    <source>
        <dbReference type="ARBA" id="ARBA00023125"/>
    </source>
</evidence>
<organism evidence="5 6">
    <name type="scientific">Hominilimicola fabiformis</name>
    <dbReference type="NCBI Taxonomy" id="2885356"/>
    <lineage>
        <taxon>Bacteria</taxon>
        <taxon>Bacillati</taxon>
        <taxon>Bacillota</taxon>
        <taxon>Clostridia</taxon>
        <taxon>Eubacteriales</taxon>
        <taxon>Oscillospiraceae</taxon>
        <taxon>Hominilimicola</taxon>
    </lineage>
</organism>
<dbReference type="EMBL" id="JAJEQM010000002">
    <property type="protein sequence ID" value="MCC2209627.1"/>
    <property type="molecule type" value="Genomic_DNA"/>
</dbReference>
<dbReference type="Gene3D" id="2.60.120.280">
    <property type="entry name" value="Regulatory protein AraC"/>
    <property type="match status" value="1"/>
</dbReference>
<dbReference type="Pfam" id="PF12833">
    <property type="entry name" value="HTH_18"/>
    <property type="match status" value="1"/>
</dbReference>
<keyword evidence="1" id="KW-0805">Transcription regulation</keyword>
<dbReference type="RefSeq" id="WP_308455796.1">
    <property type="nucleotide sequence ID" value="NZ_JAJEQM010000002.1"/>
</dbReference>
<dbReference type="PANTHER" id="PTHR43280:SF30">
    <property type="entry name" value="MMSAB OPERON REGULATORY PROTEIN"/>
    <property type="match status" value="1"/>
</dbReference>
<keyword evidence="6" id="KW-1185">Reference proteome</keyword>
<dbReference type="SMART" id="SM00342">
    <property type="entry name" value="HTH_ARAC"/>
    <property type="match status" value="1"/>
</dbReference>
<dbReference type="PROSITE" id="PS00041">
    <property type="entry name" value="HTH_ARAC_FAMILY_1"/>
    <property type="match status" value="1"/>
</dbReference>
<dbReference type="GO" id="GO:0003700">
    <property type="term" value="F:DNA-binding transcription factor activity"/>
    <property type="evidence" value="ECO:0007669"/>
    <property type="project" value="InterPro"/>
</dbReference>
<dbReference type="InterPro" id="IPR018062">
    <property type="entry name" value="HTH_AraC-typ_CS"/>
</dbReference>